<dbReference type="Gene3D" id="2.40.50.120">
    <property type="match status" value="1"/>
</dbReference>
<feature type="region of interest" description="Disordered" evidence="1">
    <location>
        <begin position="173"/>
        <end position="195"/>
    </location>
</feature>
<evidence type="ECO:0000256" key="2">
    <source>
        <dbReference type="SAM" id="Phobius"/>
    </source>
</evidence>
<protein>
    <submittedName>
        <fullName evidence="3">Uncharacterized protein</fullName>
    </submittedName>
</protein>
<dbReference type="HOGENOM" id="CLU_1160505_0_0_0"/>
<keyword evidence="2" id="KW-0472">Membrane</keyword>
<organism evidence="3 4">
    <name type="scientific">Sphaerobacter thermophilus (strain ATCC 49802 / DSM 20745 / KCCM 41009 / NCIMB 13125 / S 6022)</name>
    <dbReference type="NCBI Taxonomy" id="479434"/>
    <lineage>
        <taxon>Bacteria</taxon>
        <taxon>Pseudomonadati</taxon>
        <taxon>Thermomicrobiota</taxon>
        <taxon>Thermomicrobia</taxon>
        <taxon>Sphaerobacterales</taxon>
        <taxon>Sphaerobacterineae</taxon>
        <taxon>Sphaerobacteraceae</taxon>
        <taxon>Sphaerobacter</taxon>
    </lineage>
</organism>
<dbReference type="SUPFAM" id="SSF50242">
    <property type="entry name" value="TIMP-like"/>
    <property type="match status" value="1"/>
</dbReference>
<dbReference type="Proteomes" id="UP000002027">
    <property type="component" value="Chromosome 1"/>
</dbReference>
<reference evidence="3 4" key="2">
    <citation type="journal article" date="2010" name="Stand. Genomic Sci.">
        <title>Complete genome sequence of Desulfohalobium retbaense type strain (HR(100)).</title>
        <authorList>
            <person name="Spring S."/>
            <person name="Nolan M."/>
            <person name="Lapidus A."/>
            <person name="Glavina Del Rio T."/>
            <person name="Copeland A."/>
            <person name="Tice H."/>
            <person name="Cheng J.F."/>
            <person name="Lucas S."/>
            <person name="Land M."/>
            <person name="Chen F."/>
            <person name="Bruce D."/>
            <person name="Goodwin L."/>
            <person name="Pitluck S."/>
            <person name="Ivanova N."/>
            <person name="Mavromatis K."/>
            <person name="Mikhailova N."/>
            <person name="Pati A."/>
            <person name="Chen A."/>
            <person name="Palaniappan K."/>
            <person name="Hauser L."/>
            <person name="Chang Y.J."/>
            <person name="Jeffries C.D."/>
            <person name="Munk C."/>
            <person name="Kiss H."/>
            <person name="Chain P."/>
            <person name="Han C."/>
            <person name="Brettin T."/>
            <person name="Detter J.C."/>
            <person name="Schuler E."/>
            <person name="Goker M."/>
            <person name="Rohde M."/>
            <person name="Bristow J."/>
            <person name="Eisen J.A."/>
            <person name="Markowitz V."/>
            <person name="Hugenholtz P."/>
            <person name="Kyrpides N.C."/>
            <person name="Klenk H.P."/>
        </authorList>
    </citation>
    <scope>NUCLEOTIDE SEQUENCE [LARGE SCALE GENOMIC DNA]</scope>
    <source>
        <strain evidence="4">ATCC 49802 / DSM 20745 / S 6022</strain>
    </source>
</reference>
<feature type="transmembrane region" description="Helical" evidence="2">
    <location>
        <begin position="212"/>
        <end position="233"/>
    </location>
</feature>
<dbReference type="KEGG" id="sti:Sthe_0749"/>
<name>D1C1R9_SPHTD</name>
<dbReference type="OrthoDB" id="1260598at2"/>
<dbReference type="AlphaFoldDB" id="D1C1R9"/>
<proteinExistence type="predicted"/>
<keyword evidence="4" id="KW-1185">Reference proteome</keyword>
<keyword evidence="2" id="KW-0812">Transmembrane</keyword>
<evidence type="ECO:0000313" key="3">
    <source>
        <dbReference type="EMBL" id="ACZ38186.1"/>
    </source>
</evidence>
<gene>
    <name evidence="3" type="ordered locus">Sthe_0749</name>
</gene>
<dbReference type="RefSeq" id="WP_012871233.1">
    <property type="nucleotide sequence ID" value="NC_013523.1"/>
</dbReference>
<dbReference type="InParanoid" id="D1C1R9"/>
<evidence type="ECO:0000256" key="1">
    <source>
        <dbReference type="SAM" id="MobiDB-lite"/>
    </source>
</evidence>
<reference evidence="4" key="1">
    <citation type="submission" date="2009-11" db="EMBL/GenBank/DDBJ databases">
        <title>The complete chromosome 1 of Sphaerobacter thermophilus DSM 20745.</title>
        <authorList>
            <person name="Lucas S."/>
            <person name="Copeland A."/>
            <person name="Lapidus A."/>
            <person name="Glavina del Rio T."/>
            <person name="Dalin E."/>
            <person name="Tice H."/>
            <person name="Bruce D."/>
            <person name="Goodwin L."/>
            <person name="Pitluck S."/>
            <person name="Kyrpides N."/>
            <person name="Mavromatis K."/>
            <person name="Ivanova N."/>
            <person name="Mikhailova N."/>
            <person name="LaButti K.M."/>
            <person name="Clum A."/>
            <person name="Sun H.I."/>
            <person name="Brettin T."/>
            <person name="Detter J.C."/>
            <person name="Han C."/>
            <person name="Larimer F."/>
            <person name="Land M."/>
            <person name="Hauser L."/>
            <person name="Markowitz V."/>
            <person name="Cheng J.F."/>
            <person name="Hugenholtz P."/>
            <person name="Woyke T."/>
            <person name="Wu D."/>
            <person name="Steenblock K."/>
            <person name="Schneider S."/>
            <person name="Pukall R."/>
            <person name="Goeker M."/>
            <person name="Klenk H.P."/>
            <person name="Eisen J.A."/>
        </authorList>
    </citation>
    <scope>NUCLEOTIDE SEQUENCE [LARGE SCALE GENOMIC DNA]</scope>
    <source>
        <strain evidence="4">ATCC 49802 / DSM 20745 / S 6022</strain>
    </source>
</reference>
<dbReference type="InterPro" id="IPR008993">
    <property type="entry name" value="TIMP-like_OB-fold"/>
</dbReference>
<dbReference type="EMBL" id="CP001823">
    <property type="protein sequence ID" value="ACZ38186.1"/>
    <property type="molecule type" value="Genomic_DNA"/>
</dbReference>
<sequence>MAITRPRIGSLLVVVAVAVVALLPMRALACSCLAMTTEERFERADVVFVGQVQKVERPIAQVFGSTRVTLAAETIWKGPAQTHFDVEGGNGLGDCTVAFEVGERYIVFATGNPGGVLSTSVCDGTGRVAVSADIAALGPGTPVPPDVEVIPPDPFKAGGVGPDEVAAGHIIRDPGVGEDTPLESGDAGAVGDVRPIRTPPGESLRSRAGADLATAAGALALVAAGGGAGWLILRRRRAA</sequence>
<keyword evidence="2" id="KW-1133">Transmembrane helix</keyword>
<evidence type="ECO:0000313" key="4">
    <source>
        <dbReference type="Proteomes" id="UP000002027"/>
    </source>
</evidence>
<accession>D1C1R9</accession>